<organism evidence="1 2">
    <name type="scientific">Glonium stellatum</name>
    <dbReference type="NCBI Taxonomy" id="574774"/>
    <lineage>
        <taxon>Eukaryota</taxon>
        <taxon>Fungi</taxon>
        <taxon>Dikarya</taxon>
        <taxon>Ascomycota</taxon>
        <taxon>Pezizomycotina</taxon>
        <taxon>Dothideomycetes</taxon>
        <taxon>Pleosporomycetidae</taxon>
        <taxon>Gloniales</taxon>
        <taxon>Gloniaceae</taxon>
        <taxon>Glonium</taxon>
    </lineage>
</organism>
<reference evidence="1 2" key="1">
    <citation type="journal article" date="2016" name="Nat. Commun.">
        <title>Ectomycorrhizal ecology is imprinted in the genome of the dominant symbiotic fungus Cenococcum geophilum.</title>
        <authorList>
            <consortium name="DOE Joint Genome Institute"/>
            <person name="Peter M."/>
            <person name="Kohler A."/>
            <person name="Ohm R.A."/>
            <person name="Kuo A."/>
            <person name="Krutzmann J."/>
            <person name="Morin E."/>
            <person name="Arend M."/>
            <person name="Barry K.W."/>
            <person name="Binder M."/>
            <person name="Choi C."/>
            <person name="Clum A."/>
            <person name="Copeland A."/>
            <person name="Grisel N."/>
            <person name="Haridas S."/>
            <person name="Kipfer T."/>
            <person name="LaButti K."/>
            <person name="Lindquist E."/>
            <person name="Lipzen A."/>
            <person name="Maire R."/>
            <person name="Meier B."/>
            <person name="Mihaltcheva S."/>
            <person name="Molinier V."/>
            <person name="Murat C."/>
            <person name="Poggeler S."/>
            <person name="Quandt C.A."/>
            <person name="Sperisen C."/>
            <person name="Tritt A."/>
            <person name="Tisserant E."/>
            <person name="Crous P.W."/>
            <person name="Henrissat B."/>
            <person name="Nehls U."/>
            <person name="Egli S."/>
            <person name="Spatafora J.W."/>
            <person name="Grigoriev I.V."/>
            <person name="Martin F.M."/>
        </authorList>
    </citation>
    <scope>NUCLEOTIDE SEQUENCE [LARGE SCALE GENOMIC DNA]</scope>
    <source>
        <strain evidence="1 2">CBS 207.34</strain>
    </source>
</reference>
<accession>A0A8E2EZK8</accession>
<gene>
    <name evidence="1" type="ORF">AOQ84DRAFT_52300</name>
</gene>
<name>A0A8E2EZK8_9PEZI</name>
<dbReference type="EMBL" id="KV749779">
    <property type="protein sequence ID" value="OCL07812.1"/>
    <property type="molecule type" value="Genomic_DNA"/>
</dbReference>
<protein>
    <submittedName>
        <fullName evidence="1">Uncharacterized protein</fullName>
    </submittedName>
</protein>
<evidence type="ECO:0000313" key="1">
    <source>
        <dbReference type="EMBL" id="OCL07812.1"/>
    </source>
</evidence>
<keyword evidence="2" id="KW-1185">Reference proteome</keyword>
<dbReference type="Proteomes" id="UP000250140">
    <property type="component" value="Unassembled WGS sequence"/>
</dbReference>
<dbReference type="AlphaFoldDB" id="A0A8E2EZK8"/>
<sequence>MCLPLLCSEVVCGESGKLEVTLRHLRRHEAVRSPEPHDGARWVVRMITEPFLETITSGPKRTAWEAKASIPACFGDTVHISVSRCGLVGGWERPARGGVCMIGICRLFRAAVALSLLHGSRACFVCQHSALGTLLSLCFCCCCRTVASSRTGGCCCCCCCCYLKRAN</sequence>
<evidence type="ECO:0000313" key="2">
    <source>
        <dbReference type="Proteomes" id="UP000250140"/>
    </source>
</evidence>
<proteinExistence type="predicted"/>